<reference evidence="1 2" key="1">
    <citation type="submission" date="2018-08" db="EMBL/GenBank/DDBJ databases">
        <title>Genome and evolution of the arbuscular mycorrhizal fungus Diversispora epigaea (formerly Glomus versiforme) and its bacterial endosymbionts.</title>
        <authorList>
            <person name="Sun X."/>
            <person name="Fei Z."/>
            <person name="Harrison M."/>
        </authorList>
    </citation>
    <scope>NUCLEOTIDE SEQUENCE [LARGE SCALE GENOMIC DNA]</scope>
    <source>
        <strain evidence="1 2">IT104</strain>
    </source>
</reference>
<dbReference type="AlphaFoldDB" id="A0A397ISX5"/>
<accession>A0A397ISX5</accession>
<sequence length="120" mass="12865">MYACTDHTKTIYPTDCPASETTTTVTSQTITTTNDFTTTTSITTKQTHQDCLCKPPVFLLCPKVLKKISTVISTSTSITTTTFTSIFTSLSTTATTITTCLGPGAFSYDPSFRCGGAYNI</sequence>
<evidence type="ECO:0000313" key="1">
    <source>
        <dbReference type="EMBL" id="RHZ78067.1"/>
    </source>
</evidence>
<protein>
    <submittedName>
        <fullName evidence="1">Uncharacterized protein</fullName>
    </submittedName>
</protein>
<dbReference type="EMBL" id="PQFF01000158">
    <property type="protein sequence ID" value="RHZ78067.1"/>
    <property type="molecule type" value="Genomic_DNA"/>
</dbReference>
<gene>
    <name evidence="1" type="ORF">Glove_168g205</name>
</gene>
<comment type="caution">
    <text evidence="1">The sequence shown here is derived from an EMBL/GenBank/DDBJ whole genome shotgun (WGS) entry which is preliminary data.</text>
</comment>
<organism evidence="1 2">
    <name type="scientific">Diversispora epigaea</name>
    <dbReference type="NCBI Taxonomy" id="1348612"/>
    <lineage>
        <taxon>Eukaryota</taxon>
        <taxon>Fungi</taxon>
        <taxon>Fungi incertae sedis</taxon>
        <taxon>Mucoromycota</taxon>
        <taxon>Glomeromycotina</taxon>
        <taxon>Glomeromycetes</taxon>
        <taxon>Diversisporales</taxon>
        <taxon>Diversisporaceae</taxon>
        <taxon>Diversispora</taxon>
    </lineage>
</organism>
<proteinExistence type="predicted"/>
<name>A0A397ISX5_9GLOM</name>
<keyword evidence="2" id="KW-1185">Reference proteome</keyword>
<dbReference type="Proteomes" id="UP000266861">
    <property type="component" value="Unassembled WGS sequence"/>
</dbReference>
<evidence type="ECO:0000313" key="2">
    <source>
        <dbReference type="Proteomes" id="UP000266861"/>
    </source>
</evidence>